<dbReference type="KEGG" id="apln:108738446"/>
<dbReference type="Pfam" id="PF25793">
    <property type="entry name" value="WHD_2nd_NFRKB"/>
    <property type="match status" value="1"/>
</dbReference>
<sequence length="1543" mass="171023">MDTDNSSDNNSSTESSTDSSDDDEKLEAAQVCGVRIKLPQGLCERKDIFNEFFSVHTWNSLSEIERQHLKSFLPSFPENDEEEKNITLQRLFRGDQFRFGSNPLEQFHDSLKAGSYRPDIAKMRLTIRKAERKEEKFRYRKCRERLKNDVITSRQKLLTLARNLPPGFEPKVQNNNNPSYVQPASYRTKKRYFQELASIRAQVEESGFSSDENYPEGPCIPLPRKQRRHLNNIKNSNPLGNEQIFMSTLSTKPTGLDLERHINPNINPFFLTEDSYKTMIRNHGKRRLEYKDDLEYDTKGFSLSDIIARTKLPYVKKINPPISASTNSSVKHHLETKLVQRKKIKKDPHHLPTFSELITKTNPFFGHSSNSDLDSDSDSFLDSFVNSSSVKSKVKKLNSHRISIKTPKMNSVKTESVITSTSPPTVSVPETKTLNDDFKTVNSITSFGKITPATLSDLDGIDMMNLPIDLEDSHIDILEINNRPELMQETHANFLSLIRDIICSTNEHRMSLKCLEERLISWQENPISPLNDWYSYIDNWVAALPSAINFLSGNFEDILDDFVPYIEFKIHSEMYQWIGAGRDSDSLLMPLFQYWLERRNEIKLSSTLKDYKEENVEISDRSQTPPPPRCPTTWTVRKADPEEIRQFQEQERKRYNSPHKAFTYRCNGYEGIVGPVKGVYSNQNLGVTKARGHSMLTADRPNFVTILTLVRDAAARLPNGEGTRAEICQLLKSSQYIQNNVPENVLQSVVSGALDRMHTQFDPCVKYDPKRKVWIYLHRNRSEQDFERIHQQSQGINKTPKKVVTKTKTPSKVKPKLEKPTTKPSRSTPEIIEEEVMTETPSNELQLKLATTVSVPEKKTPVNVPPKVVQPKPTGTSILISKQDKQVTQKDLEDVTAQIMLSPSRASPSKQVVRTVQDRKEINETIQALIHQRVSSPVAKQITNPRTGKSLVKIISPNPGKSLIIPTSGSPLLKQSDQQRQTPTKEIVSQQQLLQTLTVTNQSQQQQQKLTEPKVKLSNIQGEVLQTFTSQQLQNIKNITVLRNTTQNQQHFANVEIDTGMISPGSESTPVISISSSPESDSQEQTHKSSPKVQTLTLAQQHQILQTLKQKAVPVQQTVLCSPRSGGVISKQQRAVGQVIKQATAVGTSLLAQNKLSATDNIQGKPVISTTQAPLVAKVLTNAAGQVISVESLLTQKQLSQGAALRIANPKGCQPNIIQLTSASAQSPMAQFAVASANNVTAAFPNQLKLVISTPMATTATSTITTSKAVAKSNTRTHTTTRFSPKVTQQLVGTTKIAKSIPQIKIPVNAKNVVVSKSVTVNASSVRMVSTNSLNLAQLSGKPLILANKGASGQAIPVSNVLIQTQPSGSGNAATFILSNTTSKTASNTSVSASTLGQQGGAQVILSPQLKVQQSQQVVLGTSGKTTAVGIGQNQTVTQNPIVLGQTVRLQSSPTSNTQRLVLASQNQGGQIVAQQILLPVGFQGTALNIKTLQGVKVVPLAQTTQGRAVQGRQVLARVVNPGSLFQVNQQQSTTDITNSTAE</sequence>
<proteinExistence type="predicted"/>
<dbReference type="InterPro" id="IPR057748">
    <property type="entry name" value="NFRKB_WH_2"/>
</dbReference>
<name>A0A1W4X4Q7_AGRPL</name>
<feature type="domain" description="DEUBAD" evidence="4">
    <location>
        <begin position="39"/>
        <end position="156"/>
    </location>
</feature>
<dbReference type="GO" id="GO:0002020">
    <property type="term" value="F:protease binding"/>
    <property type="evidence" value="ECO:0007669"/>
    <property type="project" value="TreeGrafter"/>
</dbReference>
<evidence type="ECO:0000313" key="6">
    <source>
        <dbReference type="RefSeq" id="XP_018327361.1"/>
    </source>
</evidence>
<gene>
    <name evidence="6 7 8" type="primary">LOC108738446</name>
</gene>
<dbReference type="Proteomes" id="UP000192223">
    <property type="component" value="Unplaced"/>
</dbReference>
<dbReference type="InterPro" id="IPR038106">
    <property type="entry name" value="NFRKB_winged_sf"/>
</dbReference>
<dbReference type="CDD" id="cd21865">
    <property type="entry name" value="DEUBAD_NFRKB"/>
    <property type="match status" value="1"/>
</dbReference>
<feature type="compositionally biased region" description="Basic residues" evidence="3">
    <location>
        <begin position="799"/>
        <end position="814"/>
    </location>
</feature>
<dbReference type="Pfam" id="PF14465">
    <property type="entry name" value="WHD_1st_NFRKB"/>
    <property type="match status" value="1"/>
</dbReference>
<dbReference type="STRING" id="224129.A0A1W4X4Q7"/>
<organism evidence="5 8">
    <name type="scientific">Agrilus planipennis</name>
    <name type="common">Emerald ash borer</name>
    <name type="synonym">Agrilus marcopoli</name>
    <dbReference type="NCBI Taxonomy" id="224129"/>
    <lineage>
        <taxon>Eukaryota</taxon>
        <taxon>Metazoa</taxon>
        <taxon>Ecdysozoa</taxon>
        <taxon>Arthropoda</taxon>
        <taxon>Hexapoda</taxon>
        <taxon>Insecta</taxon>
        <taxon>Pterygota</taxon>
        <taxon>Neoptera</taxon>
        <taxon>Endopterygota</taxon>
        <taxon>Coleoptera</taxon>
        <taxon>Polyphaga</taxon>
        <taxon>Elateriformia</taxon>
        <taxon>Buprestoidea</taxon>
        <taxon>Buprestidae</taxon>
        <taxon>Agrilinae</taxon>
        <taxon>Agrilus</taxon>
    </lineage>
</organism>
<dbReference type="InterPro" id="IPR024867">
    <property type="entry name" value="NFRKB"/>
</dbReference>
<dbReference type="Gene3D" id="1.10.10.2430">
    <property type="entry name" value="NFRKB winged helix-like domain"/>
    <property type="match status" value="1"/>
</dbReference>
<feature type="region of interest" description="Disordered" evidence="3">
    <location>
        <begin position="1"/>
        <end position="25"/>
    </location>
</feature>
<evidence type="ECO:0000313" key="5">
    <source>
        <dbReference type="Proteomes" id="UP000192223"/>
    </source>
</evidence>
<dbReference type="InterPro" id="IPR044867">
    <property type="entry name" value="DEUBAD_dom"/>
</dbReference>
<dbReference type="PROSITE" id="PS51916">
    <property type="entry name" value="DEUBAD"/>
    <property type="match status" value="1"/>
</dbReference>
<feature type="region of interest" description="Disordered" evidence="3">
    <location>
        <begin position="789"/>
        <end position="827"/>
    </location>
</feature>
<evidence type="ECO:0000256" key="3">
    <source>
        <dbReference type="SAM" id="MobiDB-lite"/>
    </source>
</evidence>
<dbReference type="RefSeq" id="XP_018327362.1">
    <property type="nucleotide sequence ID" value="XM_018471860.2"/>
</dbReference>
<dbReference type="RefSeq" id="XP_018327361.1">
    <property type="nucleotide sequence ID" value="XM_018471859.2"/>
</dbReference>
<dbReference type="InterPro" id="IPR025220">
    <property type="entry name" value="NFRKB_WH_1"/>
</dbReference>
<dbReference type="RefSeq" id="XP_018327363.1">
    <property type="nucleotide sequence ID" value="XM_018471861.2"/>
</dbReference>
<feature type="compositionally biased region" description="Low complexity" evidence="3">
    <location>
        <begin position="1066"/>
        <end position="1080"/>
    </location>
</feature>
<accession>A0A1W4X4Q7</accession>
<feature type="region of interest" description="Disordered" evidence="3">
    <location>
        <begin position="1060"/>
        <end position="1093"/>
    </location>
</feature>
<dbReference type="PANTHER" id="PTHR13052:SF3">
    <property type="entry name" value="NUCLEAR FACTOR RELATED TO KAPPA-B-BINDING PROTEIN"/>
    <property type="match status" value="1"/>
</dbReference>
<feature type="compositionally biased region" description="Low complexity" evidence="3">
    <location>
        <begin position="1"/>
        <end position="18"/>
    </location>
</feature>
<keyword evidence="2" id="KW-0539">Nucleus</keyword>
<evidence type="ECO:0000259" key="4">
    <source>
        <dbReference type="PROSITE" id="PS51916"/>
    </source>
</evidence>
<evidence type="ECO:0000313" key="8">
    <source>
        <dbReference type="RefSeq" id="XP_018327363.1"/>
    </source>
</evidence>
<evidence type="ECO:0000256" key="2">
    <source>
        <dbReference type="ARBA" id="ARBA00023242"/>
    </source>
</evidence>
<reference evidence="6 7" key="1">
    <citation type="submission" date="2025-04" db="UniProtKB">
        <authorList>
            <consortium name="RefSeq"/>
        </authorList>
    </citation>
    <scope>IDENTIFICATION</scope>
    <source>
        <tissue evidence="6 7">Entire body</tissue>
    </source>
</reference>
<comment type="subcellular location">
    <subcellularLocation>
        <location evidence="1">Nucleus</location>
    </subcellularLocation>
</comment>
<evidence type="ECO:0000256" key="1">
    <source>
        <dbReference type="ARBA" id="ARBA00004123"/>
    </source>
</evidence>
<dbReference type="GeneID" id="108738446"/>
<dbReference type="OrthoDB" id="70874at2759"/>
<evidence type="ECO:0000313" key="7">
    <source>
        <dbReference type="RefSeq" id="XP_018327362.1"/>
    </source>
</evidence>
<protein>
    <submittedName>
        <fullName evidence="6 7">Nuclear factor related to kappa-B-binding protein</fullName>
    </submittedName>
</protein>
<dbReference type="GO" id="GO:0031011">
    <property type="term" value="C:Ino80 complex"/>
    <property type="evidence" value="ECO:0007669"/>
    <property type="project" value="InterPro"/>
</dbReference>
<keyword evidence="5" id="KW-1185">Reference proteome</keyword>
<dbReference type="PANTHER" id="PTHR13052">
    <property type="entry name" value="NFRKB-RELATED"/>
    <property type="match status" value="1"/>
</dbReference>